<dbReference type="OrthoDB" id="410104at2759"/>
<dbReference type="Proteomes" id="UP000050761">
    <property type="component" value="Unassembled WGS sequence"/>
</dbReference>
<feature type="domain" description="Reverse transcriptase" evidence="1">
    <location>
        <begin position="1"/>
        <end position="80"/>
    </location>
</feature>
<accession>A0A183FH18</accession>
<gene>
    <name evidence="2" type="ORF">HPBE_LOCUS6018</name>
</gene>
<evidence type="ECO:0000259" key="1">
    <source>
        <dbReference type="PROSITE" id="PS50878"/>
    </source>
</evidence>
<reference evidence="2 3" key="1">
    <citation type="submission" date="2018-11" db="EMBL/GenBank/DDBJ databases">
        <authorList>
            <consortium name="Pathogen Informatics"/>
        </authorList>
    </citation>
    <scope>NUCLEOTIDE SEQUENCE [LARGE SCALE GENOMIC DNA]</scope>
</reference>
<evidence type="ECO:0000313" key="4">
    <source>
        <dbReference type="WBParaSite" id="HPBE_0000601701-mRNA-1"/>
    </source>
</evidence>
<dbReference type="WBParaSite" id="HPBE_0000601701-mRNA-1">
    <property type="protein sequence ID" value="HPBE_0000601701-mRNA-1"/>
    <property type="gene ID" value="HPBE_0000601701"/>
</dbReference>
<evidence type="ECO:0000313" key="3">
    <source>
        <dbReference type="Proteomes" id="UP000050761"/>
    </source>
</evidence>
<evidence type="ECO:0000313" key="2">
    <source>
        <dbReference type="EMBL" id="VDO66633.1"/>
    </source>
</evidence>
<dbReference type="AlphaFoldDB" id="A0A183FH18"/>
<dbReference type="EMBL" id="UZAH01025581">
    <property type="protein sequence ID" value="VDO66633.1"/>
    <property type="molecule type" value="Genomic_DNA"/>
</dbReference>
<accession>A0A3P7YPC8</accession>
<reference evidence="4" key="2">
    <citation type="submission" date="2019-09" db="UniProtKB">
        <authorList>
            <consortium name="WormBaseParasite"/>
        </authorList>
    </citation>
    <scope>IDENTIFICATION</scope>
</reference>
<name>A0A183FH18_HELPZ</name>
<protein>
    <submittedName>
        <fullName evidence="4">Reverse transcriptase domain-containing protein</fullName>
    </submittedName>
</protein>
<sequence length="129" mass="14154">MGSQVTLIILEGRGRRQLHNLRFADDIVLITPSISQPERMLADFNLVCRNVGLQPNVKKTMFMRKRQVSGAPFSLNGTNISGGEGGGAGIPHRERRVAVAFNAARDVNKGLFIARDKSDSSPVQNMHID</sequence>
<keyword evidence="3" id="KW-1185">Reference proteome</keyword>
<dbReference type="InterPro" id="IPR000477">
    <property type="entry name" value="RT_dom"/>
</dbReference>
<dbReference type="PROSITE" id="PS50878">
    <property type="entry name" value="RT_POL"/>
    <property type="match status" value="1"/>
</dbReference>
<proteinExistence type="predicted"/>
<organism evidence="3 4">
    <name type="scientific">Heligmosomoides polygyrus</name>
    <name type="common">Parasitic roundworm</name>
    <dbReference type="NCBI Taxonomy" id="6339"/>
    <lineage>
        <taxon>Eukaryota</taxon>
        <taxon>Metazoa</taxon>
        <taxon>Ecdysozoa</taxon>
        <taxon>Nematoda</taxon>
        <taxon>Chromadorea</taxon>
        <taxon>Rhabditida</taxon>
        <taxon>Rhabditina</taxon>
        <taxon>Rhabditomorpha</taxon>
        <taxon>Strongyloidea</taxon>
        <taxon>Heligmosomidae</taxon>
        <taxon>Heligmosomoides</taxon>
    </lineage>
</organism>